<dbReference type="AlphaFoldDB" id="A0A151SLT8"/>
<sequence length="53" mass="5955">MKPSSWHARLTLFAGMCTVAKEVIVALPTYTMQSILLPVQVCEKLELMNKSFV</sequence>
<feature type="chain" id="PRO_5007588610" evidence="1">
    <location>
        <begin position="23"/>
        <end position="53"/>
    </location>
</feature>
<evidence type="ECO:0000256" key="1">
    <source>
        <dbReference type="SAM" id="SignalP"/>
    </source>
</evidence>
<name>A0A151SLT8_CAJCA</name>
<keyword evidence="1" id="KW-0732">Signal</keyword>
<dbReference type="Gramene" id="C.cajan_01955.t">
    <property type="protein sequence ID" value="C.cajan_01955.t.cds1"/>
    <property type="gene ID" value="C.cajan_01955"/>
</dbReference>
<reference evidence="2 3" key="1">
    <citation type="journal article" date="2012" name="Nat. Biotechnol.">
        <title>Draft genome sequence of pigeonpea (Cajanus cajan), an orphan legume crop of resource-poor farmers.</title>
        <authorList>
            <person name="Varshney R.K."/>
            <person name="Chen W."/>
            <person name="Li Y."/>
            <person name="Bharti A.K."/>
            <person name="Saxena R.K."/>
            <person name="Schlueter J.A."/>
            <person name="Donoghue M.T."/>
            <person name="Azam S."/>
            <person name="Fan G."/>
            <person name="Whaley A.M."/>
            <person name="Farmer A.D."/>
            <person name="Sheridan J."/>
            <person name="Iwata A."/>
            <person name="Tuteja R."/>
            <person name="Penmetsa R.V."/>
            <person name="Wu W."/>
            <person name="Upadhyaya H.D."/>
            <person name="Yang S.P."/>
            <person name="Shah T."/>
            <person name="Saxena K.B."/>
            <person name="Michael T."/>
            <person name="McCombie W.R."/>
            <person name="Yang B."/>
            <person name="Zhang G."/>
            <person name="Yang H."/>
            <person name="Wang J."/>
            <person name="Spillane C."/>
            <person name="Cook D.R."/>
            <person name="May G.D."/>
            <person name="Xu X."/>
            <person name="Jackson S.A."/>
        </authorList>
    </citation>
    <scope>NUCLEOTIDE SEQUENCE [LARGE SCALE GENOMIC DNA]</scope>
    <source>
        <strain evidence="3">cv. Asha</strain>
    </source>
</reference>
<keyword evidence="3" id="KW-1185">Reference proteome</keyword>
<proteinExistence type="predicted"/>
<accession>A0A151SLT8</accession>
<organism evidence="2 3">
    <name type="scientific">Cajanus cajan</name>
    <name type="common">Pigeon pea</name>
    <name type="synonym">Cajanus indicus</name>
    <dbReference type="NCBI Taxonomy" id="3821"/>
    <lineage>
        <taxon>Eukaryota</taxon>
        <taxon>Viridiplantae</taxon>
        <taxon>Streptophyta</taxon>
        <taxon>Embryophyta</taxon>
        <taxon>Tracheophyta</taxon>
        <taxon>Spermatophyta</taxon>
        <taxon>Magnoliopsida</taxon>
        <taxon>eudicotyledons</taxon>
        <taxon>Gunneridae</taxon>
        <taxon>Pentapetalae</taxon>
        <taxon>rosids</taxon>
        <taxon>fabids</taxon>
        <taxon>Fabales</taxon>
        <taxon>Fabaceae</taxon>
        <taxon>Papilionoideae</taxon>
        <taxon>50 kb inversion clade</taxon>
        <taxon>NPAAA clade</taxon>
        <taxon>indigoferoid/millettioid clade</taxon>
        <taxon>Phaseoleae</taxon>
        <taxon>Cajanus</taxon>
    </lineage>
</organism>
<protein>
    <submittedName>
        <fullName evidence="2">Uncharacterized protein</fullName>
    </submittedName>
</protein>
<dbReference type="EMBL" id="CM003613">
    <property type="protein sequence ID" value="KYP55780.1"/>
    <property type="molecule type" value="Genomic_DNA"/>
</dbReference>
<dbReference type="Proteomes" id="UP000075243">
    <property type="component" value="Chromosome 11"/>
</dbReference>
<evidence type="ECO:0000313" key="2">
    <source>
        <dbReference type="EMBL" id="KYP55780.1"/>
    </source>
</evidence>
<evidence type="ECO:0000313" key="3">
    <source>
        <dbReference type="Proteomes" id="UP000075243"/>
    </source>
</evidence>
<gene>
    <name evidence="2" type="ORF">KK1_002005</name>
</gene>
<feature type="signal peptide" evidence="1">
    <location>
        <begin position="1"/>
        <end position="22"/>
    </location>
</feature>